<dbReference type="Proteomes" id="UP000092154">
    <property type="component" value="Unassembled WGS sequence"/>
</dbReference>
<evidence type="ECO:0000256" key="1">
    <source>
        <dbReference type="SAM" id="SignalP"/>
    </source>
</evidence>
<feature type="signal peptide" evidence="1">
    <location>
        <begin position="1"/>
        <end position="20"/>
    </location>
</feature>
<gene>
    <name evidence="2" type="ORF">K503DRAFT_339327</name>
</gene>
<keyword evidence="1" id="KW-0732">Signal</keyword>
<keyword evidence="3" id="KW-1185">Reference proteome</keyword>
<dbReference type="InParanoid" id="A0A1B7MTH7"/>
<organism evidence="2 3">
    <name type="scientific">Rhizopogon vinicolor AM-OR11-026</name>
    <dbReference type="NCBI Taxonomy" id="1314800"/>
    <lineage>
        <taxon>Eukaryota</taxon>
        <taxon>Fungi</taxon>
        <taxon>Dikarya</taxon>
        <taxon>Basidiomycota</taxon>
        <taxon>Agaricomycotina</taxon>
        <taxon>Agaricomycetes</taxon>
        <taxon>Agaricomycetidae</taxon>
        <taxon>Boletales</taxon>
        <taxon>Suillineae</taxon>
        <taxon>Rhizopogonaceae</taxon>
        <taxon>Rhizopogon</taxon>
    </lineage>
</organism>
<dbReference type="EMBL" id="KV448458">
    <property type="protein sequence ID" value="OAX35895.1"/>
    <property type="molecule type" value="Genomic_DNA"/>
</dbReference>
<dbReference type="PROSITE" id="PS51257">
    <property type="entry name" value="PROKAR_LIPOPROTEIN"/>
    <property type="match status" value="1"/>
</dbReference>
<sequence length="87" mass="9487">MRFSFLVVIAALTASMSVSACSWYGGNCTADSDCCDDYYCDISGDRLADSLTCTSRHLLLNRPGSCFGTNPLSLAKRPLDRGLRRLI</sequence>
<dbReference type="AlphaFoldDB" id="A0A1B7MTH7"/>
<evidence type="ECO:0000313" key="3">
    <source>
        <dbReference type="Proteomes" id="UP000092154"/>
    </source>
</evidence>
<name>A0A1B7MTH7_9AGAM</name>
<reference evidence="2 3" key="1">
    <citation type="submission" date="2016-06" db="EMBL/GenBank/DDBJ databases">
        <title>Comparative genomics of the ectomycorrhizal sister species Rhizopogon vinicolor and Rhizopogon vesiculosus (Basidiomycota: Boletales) reveals a divergence of the mating type B locus.</title>
        <authorList>
            <consortium name="DOE Joint Genome Institute"/>
            <person name="Mujic A.B."/>
            <person name="Kuo A."/>
            <person name="Tritt A."/>
            <person name="Lipzen A."/>
            <person name="Chen C."/>
            <person name="Johnson J."/>
            <person name="Sharma A."/>
            <person name="Barry K."/>
            <person name="Grigoriev I.V."/>
            <person name="Spatafora J.W."/>
        </authorList>
    </citation>
    <scope>NUCLEOTIDE SEQUENCE [LARGE SCALE GENOMIC DNA]</scope>
    <source>
        <strain evidence="2 3">AM-OR11-026</strain>
    </source>
</reference>
<feature type="chain" id="PRO_5008597598" evidence="1">
    <location>
        <begin position="21"/>
        <end position="87"/>
    </location>
</feature>
<accession>A0A1B7MTH7</accession>
<proteinExistence type="predicted"/>
<protein>
    <submittedName>
        <fullName evidence="2">Uncharacterized protein</fullName>
    </submittedName>
</protein>
<evidence type="ECO:0000313" key="2">
    <source>
        <dbReference type="EMBL" id="OAX35895.1"/>
    </source>
</evidence>